<dbReference type="InterPro" id="IPR020835">
    <property type="entry name" value="Catalase_sf"/>
</dbReference>
<proteinExistence type="predicted"/>
<gene>
    <name evidence="1" type="ORF">WHR41_05235</name>
</gene>
<organism evidence="1 2">
    <name type="scientific">Cladosporium halotolerans</name>
    <dbReference type="NCBI Taxonomy" id="1052096"/>
    <lineage>
        <taxon>Eukaryota</taxon>
        <taxon>Fungi</taxon>
        <taxon>Dikarya</taxon>
        <taxon>Ascomycota</taxon>
        <taxon>Pezizomycotina</taxon>
        <taxon>Dothideomycetes</taxon>
        <taxon>Dothideomycetidae</taxon>
        <taxon>Cladosporiales</taxon>
        <taxon>Cladosporiaceae</taxon>
        <taxon>Cladosporium</taxon>
    </lineage>
</organism>
<dbReference type="Proteomes" id="UP000803884">
    <property type="component" value="Unassembled WGS sequence"/>
</dbReference>
<dbReference type="PANTHER" id="PTHR36195:SF4">
    <property type="entry name" value="DOMAIN PROTEIN, PUTATIVE (AFU_ORTHOLOGUE AFUA_5G01990)-RELATED"/>
    <property type="match status" value="1"/>
</dbReference>
<dbReference type="AlphaFoldDB" id="A0AB34KN30"/>
<dbReference type="RefSeq" id="XP_069229554.1">
    <property type="nucleotide sequence ID" value="XM_069373840.1"/>
</dbReference>
<reference evidence="1 2" key="1">
    <citation type="journal article" date="2020" name="Microbiol. Resour. Announc.">
        <title>Draft Genome Sequence of a Cladosporium Species Isolated from the Mesophotic Ascidian Didemnum maculosum.</title>
        <authorList>
            <person name="Gioti A."/>
            <person name="Siaperas R."/>
            <person name="Nikolaivits E."/>
            <person name="Le Goff G."/>
            <person name="Ouazzani J."/>
            <person name="Kotoulas G."/>
            <person name="Topakas E."/>
        </authorList>
    </citation>
    <scope>NUCLEOTIDE SEQUENCE [LARGE SCALE GENOMIC DNA]</scope>
    <source>
        <strain evidence="1 2">TM138-S3</strain>
    </source>
</reference>
<comment type="caution">
    <text evidence="1">The sequence shown here is derived from an EMBL/GenBank/DDBJ whole genome shotgun (WGS) entry which is preliminary data.</text>
</comment>
<accession>A0AB34KN30</accession>
<dbReference type="PANTHER" id="PTHR36195">
    <property type="entry name" value="DOMAIN PROTEIN, PUTATIVE (AFU_ORTHOLOGUE AFUA_5G01990)-RELATED-RELATED"/>
    <property type="match status" value="1"/>
</dbReference>
<sequence>MSTDDLIRYDAPGVEPEIPNESEQIHKLHGLINRMQQKNFTCHRHGFRGTHVKTQAVAKGTLTVSPDLPDHLAQGLFSHGPQTHDIAIRFANEPTFLQDDRAPGPRGCGMKVFGVPGAEGDFMDPAGATSHSHDFTFNNAPIIELRDLPTCLEIISLREQHFSDGPGLEEALKQRPDSDLQFAPASLPNRHFLSYTMYSQSAFRWGPYVAKYALFPVGKTQRELALCQITADADPEQHSAWLREHFRSHDAEFDFRVQMLRDLGAQSVEDCSVEWDQERFPFETVGRVVLPRGQDVFDARRRVFWEEGVKLNPWFGLEAHRPLGSVNRLRRSLYQRSVAKRGELNASRAEAIGRVDRIP</sequence>
<dbReference type="GeneID" id="96006678"/>
<dbReference type="SUPFAM" id="SSF56634">
    <property type="entry name" value="Heme-dependent catalase-like"/>
    <property type="match status" value="1"/>
</dbReference>
<dbReference type="EMBL" id="JAAQHG020000014">
    <property type="protein sequence ID" value="KAL1586449.1"/>
    <property type="molecule type" value="Genomic_DNA"/>
</dbReference>
<protein>
    <recommendedName>
        <fullName evidence="3">Catalase</fullName>
    </recommendedName>
</protein>
<dbReference type="GO" id="GO:0020037">
    <property type="term" value="F:heme binding"/>
    <property type="evidence" value="ECO:0007669"/>
    <property type="project" value="InterPro"/>
</dbReference>
<evidence type="ECO:0008006" key="3">
    <source>
        <dbReference type="Google" id="ProtNLM"/>
    </source>
</evidence>
<evidence type="ECO:0000313" key="1">
    <source>
        <dbReference type="EMBL" id="KAL1586449.1"/>
    </source>
</evidence>
<evidence type="ECO:0000313" key="2">
    <source>
        <dbReference type="Proteomes" id="UP000803884"/>
    </source>
</evidence>
<dbReference type="Gene3D" id="2.40.180.10">
    <property type="entry name" value="Catalase core domain"/>
    <property type="match status" value="1"/>
</dbReference>
<keyword evidence="2" id="KW-1185">Reference proteome</keyword>
<name>A0AB34KN30_9PEZI</name>